<sequence length="88" mass="9742">MQFTRIVNPVADMEIWNASSDGFSFVISHESRDGPGFHGPPGYVASWRSFSRNPGAIRVCGSPFKTLTEAEQACNAMLEYLTAKLEEE</sequence>
<protein>
    <submittedName>
        <fullName evidence="1">Uncharacterized protein</fullName>
    </submittedName>
</protein>
<dbReference type="Proteomes" id="UP000189796">
    <property type="component" value="Chromosome I"/>
</dbReference>
<organism evidence="1 2">
    <name type="scientific">Bradyrhizobium erythrophlei</name>
    <dbReference type="NCBI Taxonomy" id="1437360"/>
    <lineage>
        <taxon>Bacteria</taxon>
        <taxon>Pseudomonadati</taxon>
        <taxon>Pseudomonadota</taxon>
        <taxon>Alphaproteobacteria</taxon>
        <taxon>Hyphomicrobiales</taxon>
        <taxon>Nitrobacteraceae</taxon>
        <taxon>Bradyrhizobium</taxon>
    </lineage>
</organism>
<reference evidence="1 2" key="1">
    <citation type="submission" date="2016-11" db="EMBL/GenBank/DDBJ databases">
        <authorList>
            <person name="Jaros S."/>
            <person name="Januszkiewicz K."/>
            <person name="Wedrychowicz H."/>
        </authorList>
    </citation>
    <scope>NUCLEOTIDE SEQUENCE [LARGE SCALE GENOMIC DNA]</scope>
    <source>
        <strain evidence="1 2">GAS138</strain>
    </source>
</reference>
<name>A0A1M5RS67_9BRAD</name>
<dbReference type="AlphaFoldDB" id="A0A1M5RS67"/>
<proteinExistence type="predicted"/>
<evidence type="ECO:0000313" key="1">
    <source>
        <dbReference type="EMBL" id="SHH29182.1"/>
    </source>
</evidence>
<dbReference type="EMBL" id="LT670817">
    <property type="protein sequence ID" value="SHH29182.1"/>
    <property type="molecule type" value="Genomic_DNA"/>
</dbReference>
<accession>A0A1M5RS67</accession>
<gene>
    <name evidence="1" type="ORF">SAMN05443248_4344</name>
</gene>
<evidence type="ECO:0000313" key="2">
    <source>
        <dbReference type="Proteomes" id="UP000189796"/>
    </source>
</evidence>